<accession>A0ACB8QPX9</accession>
<dbReference type="EMBL" id="MU273509">
    <property type="protein sequence ID" value="KAI0033926.1"/>
    <property type="molecule type" value="Genomic_DNA"/>
</dbReference>
<comment type="caution">
    <text evidence="1">The sequence shown here is derived from an EMBL/GenBank/DDBJ whole genome shotgun (WGS) entry which is preliminary data.</text>
</comment>
<name>A0ACB8QPX9_9AGAM</name>
<keyword evidence="2" id="KW-1185">Reference proteome</keyword>
<gene>
    <name evidence="1" type="ORF">K488DRAFT_77583</name>
</gene>
<evidence type="ECO:0000313" key="1">
    <source>
        <dbReference type="EMBL" id="KAI0033926.1"/>
    </source>
</evidence>
<reference evidence="1" key="1">
    <citation type="submission" date="2021-02" db="EMBL/GenBank/DDBJ databases">
        <authorList>
            <consortium name="DOE Joint Genome Institute"/>
            <person name="Ahrendt S."/>
            <person name="Looney B.P."/>
            <person name="Miyauchi S."/>
            <person name="Morin E."/>
            <person name="Drula E."/>
            <person name="Courty P.E."/>
            <person name="Chicoki N."/>
            <person name="Fauchery L."/>
            <person name="Kohler A."/>
            <person name="Kuo A."/>
            <person name="Labutti K."/>
            <person name="Pangilinan J."/>
            <person name="Lipzen A."/>
            <person name="Riley R."/>
            <person name="Andreopoulos W."/>
            <person name="He G."/>
            <person name="Johnson J."/>
            <person name="Barry K.W."/>
            <person name="Grigoriev I.V."/>
            <person name="Nagy L."/>
            <person name="Hibbett D."/>
            <person name="Henrissat B."/>
            <person name="Matheny P.B."/>
            <person name="Labbe J."/>
            <person name="Martin F."/>
        </authorList>
    </citation>
    <scope>NUCLEOTIDE SEQUENCE</scope>
    <source>
        <strain evidence="1">EC-137</strain>
    </source>
</reference>
<proteinExistence type="predicted"/>
<sequence>MSYVVLPDALSSWPCPRQVSPYYKEVKAELDAWVHSTKILDEKAQKAFDKCDFALLASLCYPRLDREQLRVAGGLIMLFFVFDEYTDKVDSEGVEKYVNMVVDALEHPGVALPEGLPCDLREFTRQFWLRAVSVAPLASQNRFKKTFIEYIKAVTFEAQDRHDNNIRSIDNYLQLRRLTAGGFPALFPLDLAVDISDEVMQHPSLSALNGLFAESLVLLNDVYSYNIEQASGHHAHNLVTVVMHELNIPIQDALEWIRCYHVECLKRFVTLKDTLPSWGSAVDQNVQRYVEGIAQEIRGVDTWCFESQRYFGTNGRQVQHTRVVALLPKVGADVATPMMVSEVVATAQQVVD</sequence>
<organism evidence="1 2">
    <name type="scientific">Vararia minispora EC-137</name>
    <dbReference type="NCBI Taxonomy" id="1314806"/>
    <lineage>
        <taxon>Eukaryota</taxon>
        <taxon>Fungi</taxon>
        <taxon>Dikarya</taxon>
        <taxon>Basidiomycota</taxon>
        <taxon>Agaricomycotina</taxon>
        <taxon>Agaricomycetes</taxon>
        <taxon>Russulales</taxon>
        <taxon>Lachnocladiaceae</taxon>
        <taxon>Vararia</taxon>
    </lineage>
</organism>
<reference evidence="1" key="2">
    <citation type="journal article" date="2022" name="New Phytol.">
        <title>Evolutionary transition to the ectomycorrhizal habit in the genomes of a hyperdiverse lineage of mushroom-forming fungi.</title>
        <authorList>
            <person name="Looney B."/>
            <person name="Miyauchi S."/>
            <person name="Morin E."/>
            <person name="Drula E."/>
            <person name="Courty P.E."/>
            <person name="Kohler A."/>
            <person name="Kuo A."/>
            <person name="LaButti K."/>
            <person name="Pangilinan J."/>
            <person name="Lipzen A."/>
            <person name="Riley R."/>
            <person name="Andreopoulos W."/>
            <person name="He G."/>
            <person name="Johnson J."/>
            <person name="Nolan M."/>
            <person name="Tritt A."/>
            <person name="Barry K.W."/>
            <person name="Grigoriev I.V."/>
            <person name="Nagy L.G."/>
            <person name="Hibbett D."/>
            <person name="Henrissat B."/>
            <person name="Matheny P.B."/>
            <person name="Labbe J."/>
            <person name="Martin F.M."/>
        </authorList>
    </citation>
    <scope>NUCLEOTIDE SEQUENCE</scope>
    <source>
        <strain evidence="1">EC-137</strain>
    </source>
</reference>
<dbReference type="Proteomes" id="UP000814128">
    <property type="component" value="Unassembled WGS sequence"/>
</dbReference>
<evidence type="ECO:0000313" key="2">
    <source>
        <dbReference type="Proteomes" id="UP000814128"/>
    </source>
</evidence>
<protein>
    <submittedName>
        <fullName evidence="1">Terpenoid synthase</fullName>
    </submittedName>
</protein>